<evidence type="ECO:0000313" key="6">
    <source>
        <dbReference type="Proteomes" id="UP000028545"/>
    </source>
</evidence>
<evidence type="ECO:0000259" key="2">
    <source>
        <dbReference type="Pfam" id="PF25115"/>
    </source>
</evidence>
<dbReference type="SUPFAM" id="SSF88713">
    <property type="entry name" value="Glycoside hydrolase/deacetylase"/>
    <property type="match status" value="1"/>
</dbReference>
<dbReference type="PANTHER" id="PTHR31002:SF34">
    <property type="entry name" value="CELL WALL PROTEIN CWP1-RELATED"/>
    <property type="match status" value="1"/>
</dbReference>
<keyword evidence="6" id="KW-1185">Reference proteome</keyword>
<dbReference type="Pfam" id="PF25116">
    <property type="entry name" value="CBM87_Agd3"/>
    <property type="match status" value="1"/>
</dbReference>
<dbReference type="EMBL" id="JOWA01000108">
    <property type="protein sequence ID" value="KEZ41731.1"/>
    <property type="molecule type" value="Genomic_DNA"/>
</dbReference>
<sequence>MRFFKSAVGALLALQAGVAYACTKTITGTILIIGRDDYDVSNGAAGFKAYGIKTEGFVVPKAGATLPALNSTIERGNYGGIVVMAEVSYEYDGGNWHSALTADQWNAIYQYQIDFGVRLVRLDSYPTPEFGTTALGGCCDTGVEQKVGFSDVSEFPTANLKTGGWVSTTGLWHSPASISDASIATAFAEFSPAGTFTSNTVAAVINKYTTGRQQMVFFTSWASDWSLASNYLQHSFIHWITRGLFSGKRKTYLNTQVDDVHLATGIYYPTTVGEFRLRPADLTAIKTWQEGLQTRLPAGSHFFMELAHNGNGAIIEAVGKSGNTCNPNEPVDYDEIPDVPYDWIKPLGSGTDMWPPSFTTTYPWNAQCPKSDDLLAWFQTASNRDAFAHLSHTFTHEEMNNATYNDANREMIYNIQWLKDTGFWTAERFSPNGLVPPAITGLNNGDAIRAWMENGIKYVVGDNTRPPLRNSQSQYWPLITNSAVNGHDGLVVVPRWATTIYYNCDTPECTWQEWHDTSAGTGDFNTLLDDARLTNTRYLLALHPDPYMFHQANLRNIDRPVFTIGPVSEKLSLIQIWIEAITQELTSLTNWPIQSLKHDDIAQLFLDRMTLDQCEPNVEYIYSHDTKKITGANLIASGNSCGVNVPLTVPGDVVTSTSGVFKDQVGSEPIIAWAPLSGSPVSFTLNTPVDA</sequence>
<feature type="domain" description="Agd3 C-terminal" evidence="4">
    <location>
        <begin position="622"/>
        <end position="689"/>
    </location>
</feature>
<dbReference type="PROSITE" id="PS51257">
    <property type="entry name" value="PROKAR_LIPOPROTEIN"/>
    <property type="match status" value="1"/>
</dbReference>
<dbReference type="RefSeq" id="XP_016641530.1">
    <property type="nucleotide sequence ID" value="XM_016788893.1"/>
</dbReference>
<dbReference type="VEuPathDB" id="FungiDB:SAPIO_CDS6924"/>
<protein>
    <recommendedName>
        <fullName evidence="7">Extracellular serine-rich protein</fullName>
    </recommendedName>
</protein>
<dbReference type="Gene3D" id="3.20.20.370">
    <property type="entry name" value="Glycoside hydrolase/deacetylase"/>
    <property type="match status" value="1"/>
</dbReference>
<dbReference type="InterPro" id="IPR056825">
    <property type="entry name" value="Agd3_C"/>
</dbReference>
<dbReference type="InterPro" id="IPR011330">
    <property type="entry name" value="Glyco_hydro/deAcase_b/a-brl"/>
</dbReference>
<evidence type="ECO:0000259" key="4">
    <source>
        <dbReference type="Pfam" id="PF25117"/>
    </source>
</evidence>
<dbReference type="Proteomes" id="UP000028545">
    <property type="component" value="Unassembled WGS sequence"/>
</dbReference>
<accession>A0A084G319</accession>
<dbReference type="InterPro" id="IPR056827">
    <property type="entry name" value="CBM87_Agd3"/>
</dbReference>
<dbReference type="GO" id="GO:0005975">
    <property type="term" value="P:carbohydrate metabolic process"/>
    <property type="evidence" value="ECO:0007669"/>
    <property type="project" value="InterPro"/>
</dbReference>
<dbReference type="Pfam" id="PF25117">
    <property type="entry name" value="Agd3_C"/>
    <property type="match status" value="1"/>
</dbReference>
<name>A0A084G319_PSEDA</name>
<proteinExistence type="predicted"/>
<comment type="caution">
    <text evidence="5">The sequence shown here is derived from an EMBL/GenBank/DDBJ whole genome shotgun (WGS) entry which is preliminary data.</text>
</comment>
<dbReference type="InterPro" id="IPR050788">
    <property type="entry name" value="Yeast_SRP1/TIP1_CWP"/>
</dbReference>
<evidence type="ECO:0000259" key="3">
    <source>
        <dbReference type="Pfam" id="PF25116"/>
    </source>
</evidence>
<gene>
    <name evidence="5" type="ORF">SAPIO_CDS6924</name>
</gene>
<dbReference type="GeneID" id="27725996"/>
<dbReference type="OrthoDB" id="2113314at2759"/>
<feature type="signal peptide" evidence="1">
    <location>
        <begin position="1"/>
        <end position="21"/>
    </location>
</feature>
<reference evidence="5 6" key="1">
    <citation type="journal article" date="2014" name="Genome Announc.">
        <title>Draft genome sequence of the pathogenic fungus Scedosporium apiospermum.</title>
        <authorList>
            <person name="Vandeputte P."/>
            <person name="Ghamrawi S."/>
            <person name="Rechenmann M."/>
            <person name="Iltis A."/>
            <person name="Giraud S."/>
            <person name="Fleury M."/>
            <person name="Thornton C."/>
            <person name="Delhaes L."/>
            <person name="Meyer W."/>
            <person name="Papon N."/>
            <person name="Bouchara J.P."/>
        </authorList>
    </citation>
    <scope>NUCLEOTIDE SEQUENCE [LARGE SCALE GENOMIC DNA]</scope>
    <source>
        <strain evidence="5 6">IHEM 14462</strain>
    </source>
</reference>
<evidence type="ECO:0000313" key="5">
    <source>
        <dbReference type="EMBL" id="KEZ41731.1"/>
    </source>
</evidence>
<dbReference type="HOGENOM" id="CLU_010712_1_0_1"/>
<keyword evidence="1" id="KW-0732">Signal</keyword>
<feature type="domain" description="Agd3 deacetylase" evidence="2">
    <location>
        <begin position="253"/>
        <end position="618"/>
    </location>
</feature>
<evidence type="ECO:0008006" key="7">
    <source>
        <dbReference type="Google" id="ProtNLM"/>
    </source>
</evidence>
<feature type="domain" description="Agd3 CBM87" evidence="3">
    <location>
        <begin position="27"/>
        <end position="239"/>
    </location>
</feature>
<dbReference type="Pfam" id="PF25115">
    <property type="entry name" value="Agd3_CE"/>
    <property type="match status" value="1"/>
</dbReference>
<organism evidence="5 6">
    <name type="scientific">Pseudallescheria apiosperma</name>
    <name type="common">Scedosporium apiospermum</name>
    <dbReference type="NCBI Taxonomy" id="563466"/>
    <lineage>
        <taxon>Eukaryota</taxon>
        <taxon>Fungi</taxon>
        <taxon>Dikarya</taxon>
        <taxon>Ascomycota</taxon>
        <taxon>Pezizomycotina</taxon>
        <taxon>Sordariomycetes</taxon>
        <taxon>Hypocreomycetidae</taxon>
        <taxon>Microascales</taxon>
        <taxon>Microascaceae</taxon>
        <taxon>Scedosporium</taxon>
    </lineage>
</organism>
<dbReference type="AlphaFoldDB" id="A0A084G319"/>
<dbReference type="InterPro" id="IPR056826">
    <property type="entry name" value="Agd3_CE"/>
</dbReference>
<feature type="chain" id="PRO_5001775277" description="Extracellular serine-rich protein" evidence="1">
    <location>
        <begin position="22"/>
        <end position="691"/>
    </location>
</feature>
<dbReference type="PANTHER" id="PTHR31002">
    <property type="entry name" value="SERIPAUPERIN"/>
    <property type="match status" value="1"/>
</dbReference>
<dbReference type="OMA" id="RLTTWPI"/>
<evidence type="ECO:0000256" key="1">
    <source>
        <dbReference type="SAM" id="SignalP"/>
    </source>
</evidence>
<dbReference type="KEGG" id="sapo:SAPIO_CDS6924"/>